<dbReference type="AlphaFoldDB" id="A0AAV4WE74"/>
<comment type="caution">
    <text evidence="3">The sequence shown here is derived from an EMBL/GenBank/DDBJ whole genome shotgun (WGS) entry which is preliminary data.</text>
</comment>
<keyword evidence="4" id="KW-1185">Reference proteome</keyword>
<keyword evidence="2" id="KW-0472">Membrane</keyword>
<reference evidence="3 4" key="1">
    <citation type="submission" date="2021-06" db="EMBL/GenBank/DDBJ databases">
        <title>Caerostris darwini draft genome.</title>
        <authorList>
            <person name="Kono N."/>
            <person name="Arakawa K."/>
        </authorList>
    </citation>
    <scope>NUCLEOTIDE SEQUENCE [LARGE SCALE GENOMIC DNA]</scope>
</reference>
<dbReference type="EMBL" id="BPLQ01014490">
    <property type="protein sequence ID" value="GIY80281.1"/>
    <property type="molecule type" value="Genomic_DNA"/>
</dbReference>
<keyword evidence="2" id="KW-1133">Transmembrane helix</keyword>
<protein>
    <submittedName>
        <fullName evidence="3">Uncharacterized protein</fullName>
    </submittedName>
</protein>
<name>A0AAV4WE74_9ARAC</name>
<feature type="compositionally biased region" description="Basic and acidic residues" evidence="1">
    <location>
        <begin position="166"/>
        <end position="177"/>
    </location>
</feature>
<evidence type="ECO:0000313" key="4">
    <source>
        <dbReference type="Proteomes" id="UP001054837"/>
    </source>
</evidence>
<gene>
    <name evidence="3" type="ORF">CDAR_19401</name>
</gene>
<dbReference type="Proteomes" id="UP001054837">
    <property type="component" value="Unassembled WGS sequence"/>
</dbReference>
<feature type="transmembrane region" description="Helical" evidence="2">
    <location>
        <begin position="28"/>
        <end position="47"/>
    </location>
</feature>
<sequence length="244" mass="28253">MYPNPVAVQHTSHNNVPMRIVDSKLGRNLCLFVIVAVYFGIVMYFSLNYSIPDKTGPFRITYNVMAVISIAFAICLVVCMVILYPRRDRILHGMLRLWTSIRDPQRPDQRPEDIELQESLIPETVRRFLNFGSRRRPQVVSNQEELRPEPPHHEPRVELLMEQPGDELRPESPHDEPQVDLVMEQPGDELQQKQPELEQPSAAEQQSPTNPILSPTQSSSMEQLNPQLNGRRYFSRYGNVPKRF</sequence>
<feature type="compositionally biased region" description="Polar residues" evidence="1">
    <location>
        <begin position="202"/>
        <end position="228"/>
    </location>
</feature>
<evidence type="ECO:0000256" key="1">
    <source>
        <dbReference type="SAM" id="MobiDB-lite"/>
    </source>
</evidence>
<feature type="region of interest" description="Disordered" evidence="1">
    <location>
        <begin position="165"/>
        <end position="244"/>
    </location>
</feature>
<proteinExistence type="predicted"/>
<feature type="transmembrane region" description="Helical" evidence="2">
    <location>
        <begin position="59"/>
        <end position="84"/>
    </location>
</feature>
<evidence type="ECO:0000256" key="2">
    <source>
        <dbReference type="SAM" id="Phobius"/>
    </source>
</evidence>
<keyword evidence="2" id="KW-0812">Transmembrane</keyword>
<accession>A0AAV4WE74</accession>
<organism evidence="3 4">
    <name type="scientific">Caerostris darwini</name>
    <dbReference type="NCBI Taxonomy" id="1538125"/>
    <lineage>
        <taxon>Eukaryota</taxon>
        <taxon>Metazoa</taxon>
        <taxon>Ecdysozoa</taxon>
        <taxon>Arthropoda</taxon>
        <taxon>Chelicerata</taxon>
        <taxon>Arachnida</taxon>
        <taxon>Araneae</taxon>
        <taxon>Araneomorphae</taxon>
        <taxon>Entelegynae</taxon>
        <taxon>Araneoidea</taxon>
        <taxon>Araneidae</taxon>
        <taxon>Caerostris</taxon>
    </lineage>
</organism>
<evidence type="ECO:0000313" key="3">
    <source>
        <dbReference type="EMBL" id="GIY80281.1"/>
    </source>
</evidence>